<dbReference type="NCBIfam" id="TIGR02937">
    <property type="entry name" value="sigma70-ECF"/>
    <property type="match status" value="1"/>
</dbReference>
<dbReference type="PANTHER" id="PTHR30603:SF60">
    <property type="entry name" value="RNA POLYMERASE SIGMA FACTOR RPOD"/>
    <property type="match status" value="1"/>
</dbReference>
<keyword evidence="1" id="KW-0805">Transcription regulation</keyword>
<dbReference type="Pfam" id="PF00271">
    <property type="entry name" value="Helicase_C"/>
    <property type="match status" value="1"/>
</dbReference>
<comment type="caution">
    <text evidence="6">The sequence shown here is derived from an EMBL/GenBank/DDBJ whole genome shotgun (WGS) entry which is preliminary data.</text>
</comment>
<keyword evidence="3" id="KW-0238">DNA-binding</keyword>
<dbReference type="InterPro" id="IPR006935">
    <property type="entry name" value="Helicase/UvrB_N"/>
</dbReference>
<dbReference type="CDD" id="cd06171">
    <property type="entry name" value="Sigma70_r4"/>
    <property type="match status" value="1"/>
</dbReference>
<dbReference type="SMART" id="SM00490">
    <property type="entry name" value="HELICc"/>
    <property type="match status" value="1"/>
</dbReference>
<name>A0ABP9U657_9MICO</name>
<dbReference type="Gene3D" id="1.10.601.10">
    <property type="entry name" value="RNA Polymerase Primary Sigma Factor"/>
    <property type="match status" value="2"/>
</dbReference>
<keyword evidence="2" id="KW-0731">Sigma factor</keyword>
<sequence>MGNGRHDSLGACDILVAIINSATRESLLNVHSEGLLIADECHRYAAPTFAKALHANFKYRLGLTATYRRPDNADAEVLDPYFGGVVFQMWYDRALSDGVIAEFDVAFVGVKLTDAERAEYQAASASVSKLGMSLKTKLELQHAPYEKFARAVQRLAARKNDQSPVAFMARKYLEAVVKRQKVLTNAKHKLEVLKGIAPVIDESRGTIVFSQTVDSSTRATDVLMSKGIETRAVSSESKPYERRGALQLFASGIAKALCAPRVLDEGIDVPDSDLAVVLSGSKQPRQTIQRLGRVIRRKSDGRHGRFVVLFATNTIEDEEHNWDQQFGPMLPHARRIAEFHQSQQRELRRFLRGCPNDRPNADDADTVGSPTPAQLLIPFEPSGPENASDGVVTPEIPRTIPHNQSMVVLLKDEDDEPLEQLSWLPETDDLVGIYLKQLGQYSLLSAEQEVECAKRIEAGLFANYVLGLGKYSTRRERHDLEGVVADGDAAFDQMVCANLRLVVSVAKRYSGRKMAFLDLIQDGNLGLVRAVQKFDYTKGNKFSTYAMWWIRQSITRGSADFSNTIRLPVHVVETLTDYLTCNATEESRAACSHDHSLAESALRMQPLSLESYLEMQWSTHYRDSISTIDDRIIDPSMFTDDPEQVLVETEWVAKVNHLVDTLPEREAEIIRRRFGWYDDEPQTLDLIGQHFNLTRERIRQLEKKSLEHLRETVGRSANQSLAVNAHIDDATLGENAELHLIR</sequence>
<feature type="domain" description="Helicase C-terminal" evidence="5">
    <location>
        <begin position="195"/>
        <end position="351"/>
    </location>
</feature>
<dbReference type="PRINTS" id="PR00046">
    <property type="entry name" value="SIGMA70FCT"/>
</dbReference>
<dbReference type="EMBL" id="BAABNP010000035">
    <property type="protein sequence ID" value="GAA5342491.1"/>
    <property type="molecule type" value="Genomic_DNA"/>
</dbReference>
<dbReference type="SUPFAM" id="SSF88659">
    <property type="entry name" value="Sigma3 and sigma4 domains of RNA polymerase sigma factors"/>
    <property type="match status" value="1"/>
</dbReference>
<dbReference type="InterPro" id="IPR009042">
    <property type="entry name" value="RNA_pol_sigma70_r1_2"/>
</dbReference>
<dbReference type="Pfam" id="PF04851">
    <property type="entry name" value="ResIII"/>
    <property type="match status" value="1"/>
</dbReference>
<dbReference type="Gene3D" id="1.10.10.10">
    <property type="entry name" value="Winged helix-like DNA-binding domain superfamily/Winged helix DNA-binding domain"/>
    <property type="match status" value="1"/>
</dbReference>
<evidence type="ECO:0000313" key="6">
    <source>
        <dbReference type="EMBL" id="GAA5342491.1"/>
    </source>
</evidence>
<evidence type="ECO:0000256" key="1">
    <source>
        <dbReference type="ARBA" id="ARBA00023015"/>
    </source>
</evidence>
<dbReference type="InterPro" id="IPR013325">
    <property type="entry name" value="RNA_pol_sigma_r2"/>
</dbReference>
<dbReference type="InterPro" id="IPR027417">
    <property type="entry name" value="P-loop_NTPase"/>
</dbReference>
<dbReference type="SUPFAM" id="SSF88946">
    <property type="entry name" value="Sigma2 domain of RNA polymerase sigma factors"/>
    <property type="match status" value="1"/>
</dbReference>
<dbReference type="Gene3D" id="3.40.50.300">
    <property type="entry name" value="P-loop containing nucleotide triphosphate hydrolases"/>
    <property type="match status" value="2"/>
</dbReference>
<dbReference type="Pfam" id="PF04542">
    <property type="entry name" value="Sigma70_r2"/>
    <property type="match status" value="1"/>
</dbReference>
<protein>
    <recommendedName>
        <fullName evidence="5">Helicase C-terminal domain-containing protein</fullName>
    </recommendedName>
</protein>
<dbReference type="PROSITE" id="PS00715">
    <property type="entry name" value="SIGMA70_1"/>
    <property type="match status" value="1"/>
</dbReference>
<evidence type="ECO:0000313" key="7">
    <source>
        <dbReference type="Proteomes" id="UP001498935"/>
    </source>
</evidence>
<dbReference type="Proteomes" id="UP001498935">
    <property type="component" value="Unassembled WGS sequence"/>
</dbReference>
<reference evidence="6 7" key="1">
    <citation type="submission" date="2024-02" db="EMBL/GenBank/DDBJ databases">
        <title>Characterization of antibiotic resistant novel bacterial strains and their environmental applications.</title>
        <authorList>
            <person name="Manzoor S."/>
            <person name="Abbas S."/>
            <person name="Arshad M."/>
            <person name="Li W.J."/>
            <person name="Ahmed I."/>
        </authorList>
    </citation>
    <scope>NUCLEOTIDE SEQUENCE [LARGE SCALE GENOMIC DNA]</scope>
    <source>
        <strain evidence="6 7">KACC 15558</strain>
    </source>
</reference>
<dbReference type="InterPro" id="IPR007630">
    <property type="entry name" value="RNA_pol_sigma70_r4"/>
</dbReference>
<evidence type="ECO:0000256" key="3">
    <source>
        <dbReference type="ARBA" id="ARBA00023125"/>
    </source>
</evidence>
<evidence type="ECO:0000259" key="5">
    <source>
        <dbReference type="PROSITE" id="PS51194"/>
    </source>
</evidence>
<evidence type="ECO:0000256" key="2">
    <source>
        <dbReference type="ARBA" id="ARBA00023082"/>
    </source>
</evidence>
<dbReference type="InterPro" id="IPR036388">
    <property type="entry name" value="WH-like_DNA-bd_sf"/>
</dbReference>
<dbReference type="InterPro" id="IPR013324">
    <property type="entry name" value="RNA_pol_sigma_r3/r4-like"/>
</dbReference>
<dbReference type="InterPro" id="IPR001650">
    <property type="entry name" value="Helicase_C-like"/>
</dbReference>
<organism evidence="6 7">
    <name type="scientific">Brevibacterium ammoniilyticum</name>
    <dbReference type="NCBI Taxonomy" id="1046555"/>
    <lineage>
        <taxon>Bacteria</taxon>
        <taxon>Bacillati</taxon>
        <taxon>Actinomycetota</taxon>
        <taxon>Actinomycetes</taxon>
        <taxon>Micrococcales</taxon>
        <taxon>Brevibacteriaceae</taxon>
        <taxon>Brevibacterium</taxon>
    </lineage>
</organism>
<dbReference type="PROSITE" id="PS51194">
    <property type="entry name" value="HELICASE_CTER"/>
    <property type="match status" value="1"/>
</dbReference>
<keyword evidence="4" id="KW-0804">Transcription</keyword>
<dbReference type="Pfam" id="PF00140">
    <property type="entry name" value="Sigma70_r1_2"/>
    <property type="match status" value="1"/>
</dbReference>
<dbReference type="SUPFAM" id="SSF52540">
    <property type="entry name" value="P-loop containing nucleoside triphosphate hydrolases"/>
    <property type="match status" value="1"/>
</dbReference>
<accession>A0ABP9U657</accession>
<gene>
    <name evidence="6" type="ORF">KACC15558_35330</name>
</gene>
<dbReference type="InterPro" id="IPR014284">
    <property type="entry name" value="RNA_pol_sigma-70_dom"/>
</dbReference>
<dbReference type="InterPro" id="IPR000943">
    <property type="entry name" value="RNA_pol_sigma70"/>
</dbReference>
<proteinExistence type="predicted"/>
<dbReference type="RefSeq" id="WP_342039174.1">
    <property type="nucleotide sequence ID" value="NZ_BAABBK010000034.1"/>
</dbReference>
<keyword evidence="7" id="KW-1185">Reference proteome</keyword>
<dbReference type="PANTHER" id="PTHR30603">
    <property type="entry name" value="RNA POLYMERASE SIGMA FACTOR RPO"/>
    <property type="match status" value="1"/>
</dbReference>
<dbReference type="InterPro" id="IPR050239">
    <property type="entry name" value="Sigma-70_RNA_pol_init_factors"/>
</dbReference>
<evidence type="ECO:0000256" key="4">
    <source>
        <dbReference type="ARBA" id="ARBA00023163"/>
    </source>
</evidence>
<dbReference type="Pfam" id="PF04545">
    <property type="entry name" value="Sigma70_r4"/>
    <property type="match status" value="1"/>
</dbReference>
<dbReference type="InterPro" id="IPR007627">
    <property type="entry name" value="RNA_pol_sigma70_r2"/>
</dbReference>